<accession>A0A3S1CSW3</accession>
<dbReference type="EMBL" id="RSCL01000004">
    <property type="protein sequence ID" value="RUT07923.1"/>
    <property type="molecule type" value="Genomic_DNA"/>
</dbReference>
<sequence length="125" mass="12826">MKAITYGALIVAATIVSFGMPAIAQSSRTSSPQGEASSLSGTSLVGIDNRSAQDDFANFFGAINPENSQPSAAKPNSASPVQFNQTLTLPDTPVFLQPAQQTIGGGNDGVQVQVDLTGLDRSANN</sequence>
<reference evidence="2" key="2">
    <citation type="journal article" date="2019" name="Genome Biol. Evol.">
        <title>Day and night: Metabolic profiles and evolutionary relationships of six axenic non-marine cyanobacteria.</title>
        <authorList>
            <person name="Will S.E."/>
            <person name="Henke P."/>
            <person name="Boedeker C."/>
            <person name="Huang S."/>
            <person name="Brinkmann H."/>
            <person name="Rohde M."/>
            <person name="Jarek M."/>
            <person name="Friedl T."/>
            <person name="Seufert S."/>
            <person name="Schumacher M."/>
            <person name="Overmann J."/>
            <person name="Neumann-Schaal M."/>
            <person name="Petersen J."/>
        </authorList>
    </citation>
    <scope>NUCLEOTIDE SEQUENCE [LARGE SCALE GENOMIC DNA]</scope>
    <source>
        <strain evidence="2">PCC 7102</strain>
    </source>
</reference>
<evidence type="ECO:0000256" key="1">
    <source>
        <dbReference type="SAM" id="SignalP"/>
    </source>
</evidence>
<evidence type="ECO:0000313" key="3">
    <source>
        <dbReference type="Proteomes" id="UP000271624"/>
    </source>
</evidence>
<dbReference type="Proteomes" id="UP000271624">
    <property type="component" value="Unassembled WGS sequence"/>
</dbReference>
<organism evidence="2 3">
    <name type="scientific">Dulcicalothrix desertica PCC 7102</name>
    <dbReference type="NCBI Taxonomy" id="232991"/>
    <lineage>
        <taxon>Bacteria</taxon>
        <taxon>Bacillati</taxon>
        <taxon>Cyanobacteriota</taxon>
        <taxon>Cyanophyceae</taxon>
        <taxon>Nostocales</taxon>
        <taxon>Calotrichaceae</taxon>
        <taxon>Dulcicalothrix</taxon>
    </lineage>
</organism>
<name>A0A3S1CSW3_9CYAN</name>
<dbReference type="RefSeq" id="WP_127080763.1">
    <property type="nucleotide sequence ID" value="NZ_RSCL01000004.1"/>
</dbReference>
<proteinExistence type="predicted"/>
<feature type="signal peptide" evidence="1">
    <location>
        <begin position="1"/>
        <end position="24"/>
    </location>
</feature>
<evidence type="ECO:0008006" key="4">
    <source>
        <dbReference type="Google" id="ProtNLM"/>
    </source>
</evidence>
<dbReference type="AlphaFoldDB" id="A0A3S1CSW3"/>
<evidence type="ECO:0000313" key="2">
    <source>
        <dbReference type="EMBL" id="RUT07923.1"/>
    </source>
</evidence>
<keyword evidence="3" id="KW-1185">Reference proteome</keyword>
<dbReference type="OrthoDB" id="514943at2"/>
<protein>
    <recommendedName>
        <fullName evidence="4">Filamentous haemagglutinin FhaB/tRNA nuclease CdiA-like TPS domain-containing protein</fullName>
    </recommendedName>
</protein>
<gene>
    <name evidence="2" type="ORF">DSM106972_021830</name>
</gene>
<comment type="caution">
    <text evidence="2">The sequence shown here is derived from an EMBL/GenBank/DDBJ whole genome shotgun (WGS) entry which is preliminary data.</text>
</comment>
<feature type="chain" id="PRO_5030083024" description="Filamentous haemagglutinin FhaB/tRNA nuclease CdiA-like TPS domain-containing protein" evidence="1">
    <location>
        <begin position="25"/>
        <end position="125"/>
    </location>
</feature>
<reference evidence="2" key="1">
    <citation type="submission" date="2018-12" db="EMBL/GenBank/DDBJ databases">
        <authorList>
            <person name="Will S."/>
            <person name="Neumann-Schaal M."/>
            <person name="Henke P."/>
        </authorList>
    </citation>
    <scope>NUCLEOTIDE SEQUENCE</scope>
    <source>
        <strain evidence="2">PCC 7102</strain>
    </source>
</reference>
<keyword evidence="1" id="KW-0732">Signal</keyword>